<evidence type="ECO:0000256" key="1">
    <source>
        <dbReference type="ARBA" id="ARBA00004123"/>
    </source>
</evidence>
<keyword evidence="7" id="KW-1185">Reference proteome</keyword>
<dbReference type="Gene3D" id="2.30.30.1190">
    <property type="match status" value="1"/>
</dbReference>
<accession>A0A0C3ANJ0</accession>
<dbReference type="EMBL" id="KN824405">
    <property type="protein sequence ID" value="KIM20846.1"/>
    <property type="molecule type" value="Genomic_DNA"/>
</dbReference>
<evidence type="ECO:0000313" key="7">
    <source>
        <dbReference type="Proteomes" id="UP000054097"/>
    </source>
</evidence>
<sequence length="223" mass="23469">MTTRDPKSFEPPPYATLFPFWSRVMVVCQFYLRDQCRFGANCKNEHPDPKPAGFGSNPTWGASNTPAAPANVTFNVESIQRDFGPAEKPLWPISSYGPGKNEPTFLTGLDISPEEMRARAFEAMKEGKGAEYNQYEAAAIANANAQYTRVASDVKGAFEAAFQLSKSASGASAPAATAAPSTSAFGGGTTSGFGSSTFGQPSTSAFGQSAFGQPKPAFGASAF</sequence>
<proteinExistence type="predicted"/>
<feature type="non-terminal residue" evidence="6">
    <location>
        <position position="223"/>
    </location>
</feature>
<protein>
    <recommendedName>
        <fullName evidence="5">C3H1-type domain-containing protein</fullName>
    </recommendedName>
</protein>
<reference evidence="6 7" key="1">
    <citation type="submission" date="2014-04" db="EMBL/GenBank/DDBJ databases">
        <authorList>
            <consortium name="DOE Joint Genome Institute"/>
            <person name="Kuo A."/>
            <person name="Zuccaro A."/>
            <person name="Kohler A."/>
            <person name="Nagy L.G."/>
            <person name="Floudas D."/>
            <person name="Copeland A."/>
            <person name="Barry K.W."/>
            <person name="Cichocki N."/>
            <person name="Veneault-Fourrey C."/>
            <person name="LaButti K."/>
            <person name="Lindquist E.A."/>
            <person name="Lipzen A."/>
            <person name="Lundell T."/>
            <person name="Morin E."/>
            <person name="Murat C."/>
            <person name="Sun H."/>
            <person name="Tunlid A."/>
            <person name="Henrissat B."/>
            <person name="Grigoriev I.V."/>
            <person name="Hibbett D.S."/>
            <person name="Martin F."/>
            <person name="Nordberg H.P."/>
            <person name="Cantor M.N."/>
            <person name="Hua S.X."/>
        </authorList>
    </citation>
    <scope>NUCLEOTIDE SEQUENCE [LARGE SCALE GENOMIC DNA]</scope>
    <source>
        <strain evidence="6 7">MAFF 305830</strain>
    </source>
</reference>
<feature type="zinc finger region" description="C3H1-type" evidence="3">
    <location>
        <begin position="22"/>
        <end position="49"/>
    </location>
</feature>
<keyword evidence="2" id="KW-0539">Nucleus</keyword>
<dbReference type="PROSITE" id="PS50103">
    <property type="entry name" value="ZF_C3H1"/>
    <property type="match status" value="1"/>
</dbReference>
<gene>
    <name evidence="6" type="ORF">M408DRAFT_30045</name>
</gene>
<evidence type="ECO:0000256" key="4">
    <source>
        <dbReference type="SAM" id="MobiDB-lite"/>
    </source>
</evidence>
<evidence type="ECO:0000256" key="2">
    <source>
        <dbReference type="ARBA" id="ARBA00023242"/>
    </source>
</evidence>
<feature type="region of interest" description="Disordered" evidence="4">
    <location>
        <begin position="196"/>
        <end position="223"/>
    </location>
</feature>
<evidence type="ECO:0000313" key="6">
    <source>
        <dbReference type="EMBL" id="KIM20846.1"/>
    </source>
</evidence>
<dbReference type="OrthoDB" id="20729at2759"/>
<dbReference type="Proteomes" id="UP000054097">
    <property type="component" value="Unassembled WGS sequence"/>
</dbReference>
<dbReference type="PANTHER" id="PTHR46527:SF1">
    <property type="entry name" value="NUCLEOPORIN NUP42"/>
    <property type="match status" value="1"/>
</dbReference>
<name>A0A0C3ANJ0_SERVB</name>
<comment type="subcellular location">
    <subcellularLocation>
        <location evidence="1">Nucleus</location>
    </subcellularLocation>
</comment>
<feature type="domain" description="C3H1-type" evidence="5">
    <location>
        <begin position="22"/>
        <end position="49"/>
    </location>
</feature>
<dbReference type="InterPro" id="IPR051767">
    <property type="entry name" value="Nucleoporin_NUP42"/>
</dbReference>
<dbReference type="STRING" id="933852.A0A0C3ANJ0"/>
<dbReference type="GO" id="GO:0008270">
    <property type="term" value="F:zinc ion binding"/>
    <property type="evidence" value="ECO:0007669"/>
    <property type="project" value="UniProtKB-KW"/>
</dbReference>
<dbReference type="HOGENOM" id="CLU_063746_0_0_1"/>
<dbReference type="AlphaFoldDB" id="A0A0C3ANJ0"/>
<evidence type="ECO:0000256" key="3">
    <source>
        <dbReference type="PROSITE-ProRule" id="PRU00723"/>
    </source>
</evidence>
<dbReference type="SMART" id="SM00356">
    <property type="entry name" value="ZnF_C3H1"/>
    <property type="match status" value="1"/>
</dbReference>
<dbReference type="InterPro" id="IPR000571">
    <property type="entry name" value="Znf_CCCH"/>
</dbReference>
<reference evidence="7" key="2">
    <citation type="submission" date="2015-01" db="EMBL/GenBank/DDBJ databases">
        <title>Evolutionary Origins and Diversification of the Mycorrhizal Mutualists.</title>
        <authorList>
            <consortium name="DOE Joint Genome Institute"/>
            <consortium name="Mycorrhizal Genomics Consortium"/>
            <person name="Kohler A."/>
            <person name="Kuo A."/>
            <person name="Nagy L.G."/>
            <person name="Floudas D."/>
            <person name="Copeland A."/>
            <person name="Barry K.W."/>
            <person name="Cichocki N."/>
            <person name="Veneault-Fourrey C."/>
            <person name="LaButti K."/>
            <person name="Lindquist E.A."/>
            <person name="Lipzen A."/>
            <person name="Lundell T."/>
            <person name="Morin E."/>
            <person name="Murat C."/>
            <person name="Riley R."/>
            <person name="Ohm R."/>
            <person name="Sun H."/>
            <person name="Tunlid A."/>
            <person name="Henrissat B."/>
            <person name="Grigoriev I.V."/>
            <person name="Hibbett D.S."/>
            <person name="Martin F."/>
        </authorList>
    </citation>
    <scope>NUCLEOTIDE SEQUENCE [LARGE SCALE GENOMIC DNA]</scope>
    <source>
        <strain evidence="7">MAFF 305830</strain>
    </source>
</reference>
<dbReference type="PANTHER" id="PTHR46527">
    <property type="entry name" value="NUCLEOPORIN-LIKE PROTEIN 2"/>
    <property type="match status" value="1"/>
</dbReference>
<keyword evidence="3" id="KW-0479">Metal-binding</keyword>
<keyword evidence="3" id="KW-0863">Zinc-finger</keyword>
<organism evidence="6 7">
    <name type="scientific">Serendipita vermifera MAFF 305830</name>
    <dbReference type="NCBI Taxonomy" id="933852"/>
    <lineage>
        <taxon>Eukaryota</taxon>
        <taxon>Fungi</taxon>
        <taxon>Dikarya</taxon>
        <taxon>Basidiomycota</taxon>
        <taxon>Agaricomycotina</taxon>
        <taxon>Agaricomycetes</taxon>
        <taxon>Sebacinales</taxon>
        <taxon>Serendipitaceae</taxon>
        <taxon>Serendipita</taxon>
    </lineage>
</organism>
<evidence type="ECO:0000259" key="5">
    <source>
        <dbReference type="PROSITE" id="PS50103"/>
    </source>
</evidence>
<dbReference type="GO" id="GO:0005634">
    <property type="term" value="C:nucleus"/>
    <property type="evidence" value="ECO:0007669"/>
    <property type="project" value="UniProtKB-SubCell"/>
</dbReference>
<keyword evidence="3" id="KW-0862">Zinc</keyword>